<sequence>MDELISAAATIQGAQIQANYALWAAIVSGGALLFSIWLTARATLKAHKADKLAEARRDIYLELIRNWYSFILVYSSYIIIKNNEDIDSQKNDFKDRFVASYRQLTTSLHESNFISEPETKEKILDFTMQFSEDFFYLNDEIDRWYANPEERMKIQFELMDFMNQYGLKAMDLQKDLRLEMGVNENEAINERILKKQKAFSERIKDKIKKRIGIE</sequence>
<keyword evidence="1" id="KW-1133">Transmembrane helix</keyword>
<gene>
    <name evidence="2" type="ORF">J2771_000466</name>
</gene>
<keyword evidence="1" id="KW-0472">Membrane</keyword>
<evidence type="ECO:0000313" key="3">
    <source>
        <dbReference type="Proteomes" id="UP001240164"/>
    </source>
</evidence>
<dbReference type="Proteomes" id="UP001240164">
    <property type="component" value="Unassembled WGS sequence"/>
</dbReference>
<dbReference type="RefSeq" id="WP_307009493.1">
    <property type="nucleotide sequence ID" value="NZ_JAUSQP010000001.1"/>
</dbReference>
<reference evidence="2 3" key="1">
    <citation type="submission" date="2023-07" db="EMBL/GenBank/DDBJ databases">
        <title>Sorghum-associated microbial communities from plants grown in Nebraska, USA.</title>
        <authorList>
            <person name="Schachtman D."/>
        </authorList>
    </citation>
    <scope>NUCLEOTIDE SEQUENCE [LARGE SCALE GENOMIC DNA]</scope>
    <source>
        <strain evidence="2 3">CC146</strain>
    </source>
</reference>
<evidence type="ECO:0000313" key="2">
    <source>
        <dbReference type="EMBL" id="MDP9802212.1"/>
    </source>
</evidence>
<name>A0ABD5AI77_ACICA</name>
<keyword evidence="1" id="KW-0812">Transmembrane</keyword>
<organism evidence="2 3">
    <name type="scientific">Acinetobacter calcoaceticus</name>
    <dbReference type="NCBI Taxonomy" id="471"/>
    <lineage>
        <taxon>Bacteria</taxon>
        <taxon>Pseudomonadati</taxon>
        <taxon>Pseudomonadota</taxon>
        <taxon>Gammaproteobacteria</taxon>
        <taxon>Moraxellales</taxon>
        <taxon>Moraxellaceae</taxon>
        <taxon>Acinetobacter</taxon>
        <taxon>Acinetobacter calcoaceticus/baumannii complex</taxon>
    </lineage>
</organism>
<feature type="transmembrane region" description="Helical" evidence="1">
    <location>
        <begin position="59"/>
        <end position="80"/>
    </location>
</feature>
<dbReference type="EMBL" id="JAUSQP010000001">
    <property type="protein sequence ID" value="MDP9802212.1"/>
    <property type="molecule type" value="Genomic_DNA"/>
</dbReference>
<accession>A0ABD5AI77</accession>
<comment type="caution">
    <text evidence="2">The sequence shown here is derived from an EMBL/GenBank/DDBJ whole genome shotgun (WGS) entry which is preliminary data.</text>
</comment>
<evidence type="ECO:0000256" key="1">
    <source>
        <dbReference type="SAM" id="Phobius"/>
    </source>
</evidence>
<dbReference type="AlphaFoldDB" id="A0ABD5AI77"/>
<feature type="transmembrane region" description="Helical" evidence="1">
    <location>
        <begin position="20"/>
        <end position="38"/>
    </location>
</feature>
<proteinExistence type="predicted"/>
<evidence type="ECO:0008006" key="4">
    <source>
        <dbReference type="Google" id="ProtNLM"/>
    </source>
</evidence>
<protein>
    <recommendedName>
        <fullName evidence="4">DUF4760 domain-containing protein</fullName>
    </recommendedName>
</protein>